<reference evidence="1 2" key="1">
    <citation type="submission" date="2023-10" db="EMBL/GenBank/DDBJ databases">
        <title>Draft genome sequence of Xylaria bambusicola isolate GMP-LS, the root and basal stem rot pathogen of sugarcane in Indonesia.</title>
        <authorList>
            <person name="Selvaraj P."/>
            <person name="Muralishankar V."/>
            <person name="Muruganantham S."/>
            <person name="Sp S."/>
            <person name="Haryani S."/>
            <person name="Lau K.J.X."/>
            <person name="Naqvi N.I."/>
        </authorList>
    </citation>
    <scope>NUCLEOTIDE SEQUENCE [LARGE SCALE GENOMIC DNA]</scope>
    <source>
        <strain evidence="1">GMP-LS</strain>
    </source>
</reference>
<organism evidence="1 2">
    <name type="scientific">Xylaria bambusicola</name>
    <dbReference type="NCBI Taxonomy" id="326684"/>
    <lineage>
        <taxon>Eukaryota</taxon>
        <taxon>Fungi</taxon>
        <taxon>Dikarya</taxon>
        <taxon>Ascomycota</taxon>
        <taxon>Pezizomycotina</taxon>
        <taxon>Sordariomycetes</taxon>
        <taxon>Xylariomycetidae</taxon>
        <taxon>Xylariales</taxon>
        <taxon>Xylariaceae</taxon>
        <taxon>Xylaria</taxon>
    </lineage>
</organism>
<protein>
    <submittedName>
        <fullName evidence="1">Uncharacterized protein</fullName>
    </submittedName>
</protein>
<proteinExistence type="predicted"/>
<evidence type="ECO:0000313" key="2">
    <source>
        <dbReference type="Proteomes" id="UP001305414"/>
    </source>
</evidence>
<gene>
    <name evidence="1" type="ORF">RRF57_009465</name>
</gene>
<dbReference type="AlphaFoldDB" id="A0AAN7UVL4"/>
<evidence type="ECO:0000313" key="1">
    <source>
        <dbReference type="EMBL" id="KAK5633751.1"/>
    </source>
</evidence>
<name>A0AAN7UVL4_9PEZI</name>
<comment type="caution">
    <text evidence="1">The sequence shown here is derived from an EMBL/GenBank/DDBJ whole genome shotgun (WGS) entry which is preliminary data.</text>
</comment>
<sequence>MVMLKGLMMPPHPSLDHFGVLSMRISMKAFWFLGVGVKVSTASVTGIAGSAFMVALSTTPNEPPPAPRSAQNSSLFWTELHVRISPSGVTILISSTRSTPMPY</sequence>
<accession>A0AAN7UVL4</accession>
<keyword evidence="2" id="KW-1185">Reference proteome</keyword>
<dbReference type="Proteomes" id="UP001305414">
    <property type="component" value="Unassembled WGS sequence"/>
</dbReference>
<dbReference type="EMBL" id="JAWHQM010000035">
    <property type="protein sequence ID" value="KAK5633751.1"/>
    <property type="molecule type" value="Genomic_DNA"/>
</dbReference>